<dbReference type="Proteomes" id="UP000587415">
    <property type="component" value="Unassembled WGS sequence"/>
</dbReference>
<reference evidence="2 3" key="1">
    <citation type="submission" date="2020-03" db="EMBL/GenBank/DDBJ databases">
        <title>Genomic Encyclopedia of Type Strains, Phase IV (KMG-IV): sequencing the most valuable type-strain genomes for metagenomic binning, comparative biology and taxonomic classification.</title>
        <authorList>
            <person name="Goeker M."/>
        </authorList>
    </citation>
    <scope>NUCLEOTIDE SEQUENCE [LARGE SCALE GENOMIC DNA]</scope>
    <source>
        <strain evidence="2 3">DSM 4736</strain>
    </source>
</reference>
<keyword evidence="1" id="KW-1133">Transmembrane helix</keyword>
<proteinExistence type="predicted"/>
<feature type="transmembrane region" description="Helical" evidence="1">
    <location>
        <begin position="103"/>
        <end position="124"/>
    </location>
</feature>
<gene>
    <name evidence="2" type="ORF">GGQ87_001434</name>
</gene>
<dbReference type="RefSeq" id="WP_168046058.1">
    <property type="nucleotide sequence ID" value="NZ_JAATJM010000001.1"/>
</dbReference>
<accession>A0A7X5YL23</accession>
<comment type="caution">
    <text evidence="2">The sequence shown here is derived from an EMBL/GenBank/DDBJ whole genome shotgun (WGS) entry which is preliminary data.</text>
</comment>
<sequence>MTLPEIAALLGLNLVLSLAAMAAAWAVAWRTGKSGLVDGVWPLVMLLMAGTTFLIVDGDPVRKALLLWLTGLWAVREAWRGLSPRLRLKADARYARVFENSTGLKTTAAAPLLLCFLPQGALGWLTALPAQLGQVEFAPTVGWLGWSGAVLAVAGMAAAALGDLRPQVFGGERVAAKGRIGSAWALWLKRPDYLGDLAVWWGLFLIAAETGPGRWSIAGPVFLTVALTHWAQRKTPAA</sequence>
<dbReference type="EMBL" id="JAATJM010000001">
    <property type="protein sequence ID" value="NJC41176.1"/>
    <property type="molecule type" value="Genomic_DNA"/>
</dbReference>
<dbReference type="Pfam" id="PF06966">
    <property type="entry name" value="DUF1295"/>
    <property type="match status" value="1"/>
</dbReference>
<keyword evidence="1" id="KW-0472">Membrane</keyword>
<protein>
    <submittedName>
        <fullName evidence="2">Steroid 5-alpha reductase family enzyme</fullName>
    </submittedName>
</protein>
<keyword evidence="3" id="KW-1185">Reference proteome</keyword>
<dbReference type="InterPro" id="IPR010721">
    <property type="entry name" value="UstE-like"/>
</dbReference>
<feature type="transmembrane region" description="Helical" evidence="1">
    <location>
        <begin position="6"/>
        <end position="28"/>
    </location>
</feature>
<dbReference type="PROSITE" id="PS50244">
    <property type="entry name" value="S5A_REDUCTASE"/>
    <property type="match status" value="1"/>
</dbReference>
<evidence type="ECO:0000313" key="3">
    <source>
        <dbReference type="Proteomes" id="UP000587415"/>
    </source>
</evidence>
<feature type="transmembrane region" description="Helical" evidence="1">
    <location>
        <begin position="144"/>
        <end position="164"/>
    </location>
</feature>
<name>A0A7X5YL23_9CAUL</name>
<evidence type="ECO:0000313" key="2">
    <source>
        <dbReference type="EMBL" id="NJC41176.1"/>
    </source>
</evidence>
<dbReference type="AlphaFoldDB" id="A0A7X5YL23"/>
<feature type="transmembrane region" description="Helical" evidence="1">
    <location>
        <begin position="40"/>
        <end position="58"/>
    </location>
</feature>
<evidence type="ECO:0000256" key="1">
    <source>
        <dbReference type="SAM" id="Phobius"/>
    </source>
</evidence>
<dbReference type="PANTHER" id="PTHR32251:SF17">
    <property type="entry name" value="STEROID 5-ALPHA REDUCTASE C-TERMINAL DOMAIN-CONTAINING PROTEIN"/>
    <property type="match status" value="1"/>
</dbReference>
<dbReference type="GO" id="GO:0016020">
    <property type="term" value="C:membrane"/>
    <property type="evidence" value="ECO:0007669"/>
    <property type="project" value="TreeGrafter"/>
</dbReference>
<organism evidence="2 3">
    <name type="scientific">Brevundimonas alba</name>
    <dbReference type="NCBI Taxonomy" id="74314"/>
    <lineage>
        <taxon>Bacteria</taxon>
        <taxon>Pseudomonadati</taxon>
        <taxon>Pseudomonadota</taxon>
        <taxon>Alphaproteobacteria</taxon>
        <taxon>Caulobacterales</taxon>
        <taxon>Caulobacteraceae</taxon>
        <taxon>Brevundimonas</taxon>
    </lineage>
</organism>
<dbReference type="PANTHER" id="PTHR32251">
    <property type="entry name" value="3-OXO-5-ALPHA-STEROID 4-DEHYDROGENASE"/>
    <property type="match status" value="1"/>
</dbReference>
<keyword evidence="1" id="KW-0812">Transmembrane</keyword>